<comment type="caution">
    <text evidence="12">The sequence shown here is derived from an EMBL/GenBank/DDBJ whole genome shotgun (WGS) entry which is preliminary data.</text>
</comment>
<keyword evidence="13" id="KW-1185">Reference proteome</keyword>
<keyword evidence="4" id="KW-0813">Transport</keyword>
<dbReference type="Proteomes" id="UP000817854">
    <property type="component" value="Unassembled WGS sequence"/>
</dbReference>
<evidence type="ECO:0000256" key="4">
    <source>
        <dbReference type="ARBA" id="ARBA00022448"/>
    </source>
</evidence>
<dbReference type="PANTHER" id="PTHR33909">
    <property type="entry name" value="SEC TRANSLOCON ACCESSORY COMPLEX SUBUNIT YAJC"/>
    <property type="match status" value="1"/>
</dbReference>
<dbReference type="NCBIfam" id="TIGR00739">
    <property type="entry name" value="yajC"/>
    <property type="match status" value="1"/>
</dbReference>
<dbReference type="PANTHER" id="PTHR33909:SF1">
    <property type="entry name" value="SEC TRANSLOCON ACCESSORY COMPLEX SUBUNIT YAJC"/>
    <property type="match status" value="1"/>
</dbReference>
<name>A0ABX0J169_9FLAO</name>
<keyword evidence="10 11" id="KW-0472">Membrane</keyword>
<dbReference type="SMART" id="SM01323">
    <property type="entry name" value="YajC"/>
    <property type="match status" value="1"/>
</dbReference>
<comment type="subcellular location">
    <subcellularLocation>
        <location evidence="1">Cell membrane</location>
        <topology evidence="1">Single-pass membrane protein</topology>
    </subcellularLocation>
</comment>
<evidence type="ECO:0000256" key="7">
    <source>
        <dbReference type="ARBA" id="ARBA00022927"/>
    </source>
</evidence>
<reference evidence="12 13" key="3">
    <citation type="submission" date="2020-02" db="EMBL/GenBank/DDBJ databases">
        <title>Flavobacterium profundi sp. nov., isolated from a deep-sea seamount.</title>
        <authorList>
            <person name="Zhang D.-C."/>
        </authorList>
    </citation>
    <scope>NUCLEOTIDE SEQUENCE [LARGE SCALE GENOMIC DNA]</scope>
    <source>
        <strain evidence="12 13">EC11</strain>
    </source>
</reference>
<reference evidence="12 13" key="2">
    <citation type="submission" date="2019-05" db="EMBL/GenBank/DDBJ databases">
        <authorList>
            <person name="Lianzixin W."/>
        </authorList>
    </citation>
    <scope>NUCLEOTIDE SEQUENCE [LARGE SCALE GENOMIC DNA]</scope>
    <source>
        <strain evidence="12 13">EC11</strain>
    </source>
</reference>
<evidence type="ECO:0000313" key="13">
    <source>
        <dbReference type="Proteomes" id="UP000817854"/>
    </source>
</evidence>
<protein>
    <recommendedName>
        <fullName evidence="3">Sec translocon accessory complex subunit YajC</fullName>
    </recommendedName>
</protein>
<evidence type="ECO:0000256" key="8">
    <source>
        <dbReference type="ARBA" id="ARBA00022989"/>
    </source>
</evidence>
<evidence type="ECO:0000256" key="6">
    <source>
        <dbReference type="ARBA" id="ARBA00022692"/>
    </source>
</evidence>
<comment type="similarity">
    <text evidence="2">Belongs to the YajC family.</text>
</comment>
<evidence type="ECO:0000256" key="1">
    <source>
        <dbReference type="ARBA" id="ARBA00004162"/>
    </source>
</evidence>
<feature type="transmembrane region" description="Helical" evidence="11">
    <location>
        <begin position="6"/>
        <end position="23"/>
    </location>
</feature>
<dbReference type="RefSeq" id="WP_140964443.1">
    <property type="nucleotide sequence ID" value="NZ_VEVQ02000019.1"/>
</dbReference>
<dbReference type="PRINTS" id="PR01853">
    <property type="entry name" value="YAJCTRNLCASE"/>
</dbReference>
<keyword evidence="9" id="KW-0811">Translocation</keyword>
<organism evidence="12 13">
    <name type="scientific">Flavobacterium jejuense</name>
    <dbReference type="NCBI Taxonomy" id="1544455"/>
    <lineage>
        <taxon>Bacteria</taxon>
        <taxon>Pseudomonadati</taxon>
        <taxon>Bacteroidota</taxon>
        <taxon>Flavobacteriia</taxon>
        <taxon>Flavobacteriales</taxon>
        <taxon>Flavobacteriaceae</taxon>
        <taxon>Flavobacterium</taxon>
    </lineage>
</organism>
<accession>A0ABX0J169</accession>
<evidence type="ECO:0000256" key="9">
    <source>
        <dbReference type="ARBA" id="ARBA00023010"/>
    </source>
</evidence>
<evidence type="ECO:0000256" key="5">
    <source>
        <dbReference type="ARBA" id="ARBA00022475"/>
    </source>
</evidence>
<keyword evidence="7" id="KW-0653">Protein transport</keyword>
<proteinExistence type="inferred from homology"/>
<dbReference type="Pfam" id="PF02699">
    <property type="entry name" value="YajC"/>
    <property type="match status" value="1"/>
</dbReference>
<keyword evidence="5" id="KW-1003">Cell membrane</keyword>
<evidence type="ECO:0000256" key="10">
    <source>
        <dbReference type="ARBA" id="ARBA00023136"/>
    </source>
</evidence>
<evidence type="ECO:0000256" key="2">
    <source>
        <dbReference type="ARBA" id="ARBA00006742"/>
    </source>
</evidence>
<evidence type="ECO:0000256" key="11">
    <source>
        <dbReference type="SAM" id="Phobius"/>
    </source>
</evidence>
<keyword evidence="6 11" id="KW-0812">Transmembrane</keyword>
<reference evidence="13" key="1">
    <citation type="submission" date="2019-05" db="EMBL/GenBank/DDBJ databases">
        <title>Flavobacterium profundi sp. nov., isolated from a deep-sea seamount.</title>
        <authorList>
            <person name="Zhang D.-C."/>
        </authorList>
    </citation>
    <scope>NUCLEOTIDE SEQUENCE [LARGE SCALE GENOMIC DNA]</scope>
    <source>
        <strain evidence="13">EC11</strain>
    </source>
</reference>
<keyword evidence="8 11" id="KW-1133">Transmembrane helix</keyword>
<evidence type="ECO:0000313" key="12">
    <source>
        <dbReference type="EMBL" id="NHN27941.1"/>
    </source>
</evidence>
<gene>
    <name evidence="12" type="primary">yajC</name>
    <name evidence="12" type="ORF">FIA58_019865</name>
</gene>
<sequence>MNPIIIQVVAIIAIFYFFIILPGQRRVKKEKAFETGLKVGDKIITKSGIHGKISELSDTTVVVETMAGKIKMEKSAISLEMSAKLTEKEKEKK</sequence>
<evidence type="ECO:0000256" key="3">
    <source>
        <dbReference type="ARBA" id="ARBA00014962"/>
    </source>
</evidence>
<dbReference type="InterPro" id="IPR003849">
    <property type="entry name" value="Preprotein_translocase_YajC"/>
</dbReference>
<dbReference type="EMBL" id="VEVQ02000019">
    <property type="protein sequence ID" value="NHN27941.1"/>
    <property type="molecule type" value="Genomic_DNA"/>
</dbReference>